<feature type="compositionally biased region" description="Polar residues" evidence="1">
    <location>
        <begin position="27"/>
        <end position="41"/>
    </location>
</feature>
<feature type="region of interest" description="Disordered" evidence="1">
    <location>
        <begin position="20"/>
        <end position="41"/>
    </location>
</feature>
<comment type="caution">
    <text evidence="2">The sequence shown here is derived from an EMBL/GenBank/DDBJ whole genome shotgun (WGS) entry which is preliminary data.</text>
</comment>
<name>A0AAV9TVW2_9PEZI</name>
<dbReference type="AlphaFoldDB" id="A0AAV9TVW2"/>
<protein>
    <submittedName>
        <fullName evidence="2">Uncharacterized protein</fullName>
    </submittedName>
</protein>
<gene>
    <name evidence="2" type="ORF">QIS74_01221</name>
</gene>
<dbReference type="EMBL" id="JASAOK010000001">
    <property type="protein sequence ID" value="KAK6227666.1"/>
    <property type="molecule type" value="Genomic_DNA"/>
</dbReference>
<reference evidence="2 3" key="1">
    <citation type="submission" date="2023-04" db="EMBL/GenBank/DDBJ databases">
        <title>Colletotrichum tabacum stain YC1 causing leaf anthracnose on Nicotiana tabacum(L.) cv.</title>
        <authorList>
            <person name="Ji Z."/>
            <person name="Wang M."/>
            <person name="Zhang J."/>
            <person name="Wang N."/>
            <person name="Zhou Z."/>
        </authorList>
    </citation>
    <scope>NUCLEOTIDE SEQUENCE [LARGE SCALE GENOMIC DNA]</scope>
    <source>
        <strain evidence="2 3">YC1</strain>
    </source>
</reference>
<dbReference type="Proteomes" id="UP001327957">
    <property type="component" value="Unassembled WGS sequence"/>
</dbReference>
<evidence type="ECO:0000313" key="3">
    <source>
        <dbReference type="Proteomes" id="UP001327957"/>
    </source>
</evidence>
<accession>A0AAV9TVW2</accession>
<sequence length="41" mass="4488">MWCSVENLHTSSTLIERAQCHRAATGPSKTPKTLNASMVET</sequence>
<feature type="non-terminal residue" evidence="2">
    <location>
        <position position="41"/>
    </location>
</feature>
<organism evidence="2 3">
    <name type="scientific">Colletotrichum tabaci</name>
    <dbReference type="NCBI Taxonomy" id="1209068"/>
    <lineage>
        <taxon>Eukaryota</taxon>
        <taxon>Fungi</taxon>
        <taxon>Dikarya</taxon>
        <taxon>Ascomycota</taxon>
        <taxon>Pezizomycotina</taxon>
        <taxon>Sordariomycetes</taxon>
        <taxon>Hypocreomycetidae</taxon>
        <taxon>Glomerellales</taxon>
        <taxon>Glomerellaceae</taxon>
        <taxon>Colletotrichum</taxon>
        <taxon>Colletotrichum destructivum species complex</taxon>
    </lineage>
</organism>
<keyword evidence="3" id="KW-1185">Reference proteome</keyword>
<evidence type="ECO:0000256" key="1">
    <source>
        <dbReference type="SAM" id="MobiDB-lite"/>
    </source>
</evidence>
<proteinExistence type="predicted"/>
<evidence type="ECO:0000313" key="2">
    <source>
        <dbReference type="EMBL" id="KAK6227666.1"/>
    </source>
</evidence>